<proteinExistence type="predicted"/>
<sequence>MDEESDDAGFLAIALSDSEDAAEEPQKQRKDDSAGQSRSGRTAQSEEEFQAVRREYQAKVENGEIWSAIKFPLGRDVPKMVAQEVLHAVEELYFFRRFGEARDFIARVDEDADGLDGDTRAALGVYRAKVRRKLGEQP</sequence>
<keyword evidence="3" id="KW-1185">Reference proteome</keyword>
<evidence type="ECO:0000256" key="1">
    <source>
        <dbReference type="SAM" id="MobiDB-lite"/>
    </source>
</evidence>
<name>A0AA38RSR7_9PEZI</name>
<feature type="region of interest" description="Disordered" evidence="1">
    <location>
        <begin position="1"/>
        <end position="49"/>
    </location>
</feature>
<feature type="compositionally biased region" description="Polar residues" evidence="1">
    <location>
        <begin position="34"/>
        <end position="43"/>
    </location>
</feature>
<accession>A0AA38RSR7</accession>
<gene>
    <name evidence="2" type="ORF">NKR23_g869</name>
</gene>
<dbReference type="AlphaFoldDB" id="A0AA38RSR7"/>
<organism evidence="2 3">
    <name type="scientific">Pleurostoma richardsiae</name>
    <dbReference type="NCBI Taxonomy" id="41990"/>
    <lineage>
        <taxon>Eukaryota</taxon>
        <taxon>Fungi</taxon>
        <taxon>Dikarya</taxon>
        <taxon>Ascomycota</taxon>
        <taxon>Pezizomycotina</taxon>
        <taxon>Sordariomycetes</taxon>
        <taxon>Sordariomycetidae</taxon>
        <taxon>Calosphaeriales</taxon>
        <taxon>Pleurostomataceae</taxon>
        <taxon>Pleurostoma</taxon>
    </lineage>
</organism>
<comment type="caution">
    <text evidence="2">The sequence shown here is derived from an EMBL/GenBank/DDBJ whole genome shotgun (WGS) entry which is preliminary data.</text>
</comment>
<evidence type="ECO:0000313" key="2">
    <source>
        <dbReference type="EMBL" id="KAJ9156088.1"/>
    </source>
</evidence>
<dbReference type="Proteomes" id="UP001174694">
    <property type="component" value="Unassembled WGS sequence"/>
</dbReference>
<dbReference type="EMBL" id="JANBVO010000002">
    <property type="protein sequence ID" value="KAJ9156088.1"/>
    <property type="molecule type" value="Genomic_DNA"/>
</dbReference>
<protein>
    <submittedName>
        <fullName evidence="2">Uncharacterized protein</fullName>
    </submittedName>
</protein>
<feature type="compositionally biased region" description="Basic and acidic residues" evidence="1">
    <location>
        <begin position="24"/>
        <end position="33"/>
    </location>
</feature>
<evidence type="ECO:0000313" key="3">
    <source>
        <dbReference type="Proteomes" id="UP001174694"/>
    </source>
</evidence>
<reference evidence="2" key="1">
    <citation type="submission" date="2022-07" db="EMBL/GenBank/DDBJ databases">
        <title>Fungi with potential for degradation of polypropylene.</title>
        <authorList>
            <person name="Gostincar C."/>
        </authorList>
    </citation>
    <scope>NUCLEOTIDE SEQUENCE</scope>
    <source>
        <strain evidence="2">EXF-13308</strain>
    </source>
</reference>